<comment type="function">
    <text evidence="2">Catalyzes the dismutation of two molecules of 6,7-dimethyl-8-ribityllumazine, resulting in the formation of riboflavin and 5-amino-6-(D-ribitylamino)uracil.</text>
</comment>
<evidence type="ECO:0000256" key="2">
    <source>
        <dbReference type="ARBA" id="ARBA00002803"/>
    </source>
</evidence>
<dbReference type="SUPFAM" id="SSF63380">
    <property type="entry name" value="Riboflavin synthase domain-like"/>
    <property type="match status" value="2"/>
</dbReference>
<feature type="repeat" description="Lumazine-binding" evidence="10">
    <location>
        <begin position="107"/>
        <end position="203"/>
    </location>
</feature>
<dbReference type="EC" id="2.5.1.9" evidence="4 9"/>
<dbReference type="InterPro" id="IPR017938">
    <property type="entry name" value="Riboflavin_synthase-like_b-brl"/>
</dbReference>
<accession>A0A074K3V2</accession>
<feature type="repeat" description="Lumazine-binding" evidence="10">
    <location>
        <begin position="1"/>
        <end position="106"/>
    </location>
</feature>
<comment type="pathway">
    <text evidence="3">Cofactor biosynthesis; riboflavin biosynthesis; riboflavin from 2-hydroxy-3-oxobutyl phosphate and 5-amino-6-(D-ribitylamino)uracil: step 2/2.</text>
</comment>
<keyword evidence="6" id="KW-0686">Riboflavin biosynthesis</keyword>
<dbReference type="Proteomes" id="UP000027432">
    <property type="component" value="Unassembled WGS sequence"/>
</dbReference>
<dbReference type="NCBIfam" id="NF009566">
    <property type="entry name" value="PRK13020.1"/>
    <property type="match status" value="1"/>
</dbReference>
<evidence type="ECO:0000256" key="10">
    <source>
        <dbReference type="PROSITE-ProRule" id="PRU00524"/>
    </source>
</evidence>
<dbReference type="EMBL" id="AUND01000001">
    <property type="protein sequence ID" value="KEO56237.1"/>
    <property type="molecule type" value="Genomic_DNA"/>
</dbReference>
<evidence type="ECO:0000256" key="4">
    <source>
        <dbReference type="ARBA" id="ARBA00012827"/>
    </source>
</evidence>
<gene>
    <name evidence="12" type="ORF">TP2_01565</name>
</gene>
<evidence type="ECO:0000259" key="11">
    <source>
        <dbReference type="PROSITE" id="PS51177"/>
    </source>
</evidence>
<dbReference type="Gene3D" id="2.40.30.20">
    <property type="match status" value="2"/>
</dbReference>
<dbReference type="GO" id="GO:0009231">
    <property type="term" value="P:riboflavin biosynthetic process"/>
    <property type="evidence" value="ECO:0007669"/>
    <property type="project" value="UniProtKB-KW"/>
</dbReference>
<feature type="domain" description="Lumazine-binding" evidence="11">
    <location>
        <begin position="1"/>
        <end position="106"/>
    </location>
</feature>
<protein>
    <recommendedName>
        <fullName evidence="5 9">Riboflavin synthase</fullName>
        <ecNumber evidence="4 9">2.5.1.9</ecNumber>
    </recommendedName>
</protein>
<organism evidence="12 13">
    <name type="scientific">Thioclava pacifica DSM 10166</name>
    <dbReference type="NCBI Taxonomy" id="1353537"/>
    <lineage>
        <taxon>Bacteria</taxon>
        <taxon>Pseudomonadati</taxon>
        <taxon>Pseudomonadota</taxon>
        <taxon>Alphaproteobacteria</taxon>
        <taxon>Rhodobacterales</taxon>
        <taxon>Paracoccaceae</taxon>
        <taxon>Thioclava</taxon>
    </lineage>
</organism>
<dbReference type="CDD" id="cd00402">
    <property type="entry name" value="Riboflavin_synthase_like"/>
    <property type="match status" value="1"/>
</dbReference>
<dbReference type="InterPro" id="IPR026017">
    <property type="entry name" value="Lumazine-bd_dom"/>
</dbReference>
<dbReference type="PANTHER" id="PTHR21098">
    <property type="entry name" value="RIBOFLAVIN SYNTHASE ALPHA CHAIN"/>
    <property type="match status" value="1"/>
</dbReference>
<dbReference type="eggNOG" id="COG0307">
    <property type="taxonomic scope" value="Bacteria"/>
</dbReference>
<evidence type="ECO:0000313" key="12">
    <source>
        <dbReference type="EMBL" id="KEO56237.1"/>
    </source>
</evidence>
<dbReference type="Pfam" id="PF00677">
    <property type="entry name" value="Lum_binding"/>
    <property type="match status" value="2"/>
</dbReference>
<evidence type="ECO:0000256" key="8">
    <source>
        <dbReference type="ARBA" id="ARBA00022737"/>
    </source>
</evidence>
<reference evidence="12 13" key="1">
    <citation type="submission" date="2013-07" db="EMBL/GenBank/DDBJ databases">
        <title>Thioclava pacifica DSM 10166 Genome Sequencing.</title>
        <authorList>
            <person name="Lai Q."/>
            <person name="Shao Z."/>
        </authorList>
    </citation>
    <scope>NUCLEOTIDE SEQUENCE [LARGE SCALE GENOMIC DNA]</scope>
    <source>
        <strain evidence="12 13">DSM 10166</strain>
    </source>
</reference>
<dbReference type="InterPro" id="IPR001783">
    <property type="entry name" value="Lumazine-bd"/>
</dbReference>
<dbReference type="FunFam" id="2.40.30.20:FF:000004">
    <property type="entry name" value="Riboflavin synthase, alpha subunit"/>
    <property type="match status" value="1"/>
</dbReference>
<keyword evidence="7" id="KW-0808">Transferase</keyword>
<dbReference type="AlphaFoldDB" id="A0A074K3V2"/>
<keyword evidence="8" id="KW-0677">Repeat</keyword>
<evidence type="ECO:0000256" key="9">
    <source>
        <dbReference type="NCBIfam" id="TIGR00187"/>
    </source>
</evidence>
<evidence type="ECO:0000256" key="1">
    <source>
        <dbReference type="ARBA" id="ARBA00000968"/>
    </source>
</evidence>
<dbReference type="OrthoDB" id="9788537at2"/>
<feature type="domain" description="Lumazine-binding" evidence="11">
    <location>
        <begin position="107"/>
        <end position="203"/>
    </location>
</feature>
<dbReference type="RefSeq" id="WP_038072605.1">
    <property type="nucleotide sequence ID" value="NZ_AUND01000001.1"/>
</dbReference>
<evidence type="ECO:0000256" key="5">
    <source>
        <dbReference type="ARBA" id="ARBA00013950"/>
    </source>
</evidence>
<comment type="caution">
    <text evidence="12">The sequence shown here is derived from an EMBL/GenBank/DDBJ whole genome shotgun (WGS) entry which is preliminary data.</text>
</comment>
<dbReference type="InterPro" id="IPR023366">
    <property type="entry name" value="ATP_synth_asu-like_sf"/>
</dbReference>
<comment type="catalytic activity">
    <reaction evidence="1">
        <text>2 6,7-dimethyl-8-(1-D-ribityl)lumazine + H(+) = 5-amino-6-(D-ribitylamino)uracil + riboflavin</text>
        <dbReference type="Rhea" id="RHEA:20772"/>
        <dbReference type="ChEBI" id="CHEBI:15378"/>
        <dbReference type="ChEBI" id="CHEBI:15934"/>
        <dbReference type="ChEBI" id="CHEBI:57986"/>
        <dbReference type="ChEBI" id="CHEBI:58201"/>
        <dbReference type="EC" id="2.5.1.9"/>
    </reaction>
</comment>
<proteinExistence type="predicted"/>
<name>A0A074K3V2_9RHOB</name>
<dbReference type="GO" id="GO:0004746">
    <property type="term" value="F:riboflavin synthase activity"/>
    <property type="evidence" value="ECO:0007669"/>
    <property type="project" value="UniProtKB-UniRule"/>
</dbReference>
<evidence type="ECO:0000256" key="3">
    <source>
        <dbReference type="ARBA" id="ARBA00004887"/>
    </source>
</evidence>
<evidence type="ECO:0000256" key="6">
    <source>
        <dbReference type="ARBA" id="ARBA00022619"/>
    </source>
</evidence>
<keyword evidence="13" id="KW-1185">Reference proteome</keyword>
<evidence type="ECO:0000313" key="13">
    <source>
        <dbReference type="Proteomes" id="UP000027432"/>
    </source>
</evidence>
<dbReference type="NCBIfam" id="TIGR00187">
    <property type="entry name" value="ribE"/>
    <property type="match status" value="1"/>
</dbReference>
<dbReference type="NCBIfam" id="NF006767">
    <property type="entry name" value="PRK09289.1"/>
    <property type="match status" value="1"/>
</dbReference>
<sequence>MFTGIVTDIGEVLELEQRGDLRARIGTSYDVDGIELGASIACDGCCLTVIATGSEPQNWFDVEISAESVAKTNIGGRGNDNSGGWQVGKNINLERALKVGDELGGHIVSGHVDGVAEIVAMVDEGDSTRFTFRAPESLAKYIAPKGSVALNGTSLTVNEVDGAEFGVNIIPHTKQVTNWGQAKAGDRINLEIDTLARYVARLQEWNA</sequence>
<dbReference type="STRING" id="1353537.TP2_01565"/>
<dbReference type="PIRSF" id="PIRSF000498">
    <property type="entry name" value="Riboflavin_syn_A"/>
    <property type="match status" value="1"/>
</dbReference>
<dbReference type="PANTHER" id="PTHR21098:SF12">
    <property type="entry name" value="RIBOFLAVIN SYNTHASE"/>
    <property type="match status" value="1"/>
</dbReference>
<evidence type="ECO:0000256" key="7">
    <source>
        <dbReference type="ARBA" id="ARBA00022679"/>
    </source>
</evidence>
<dbReference type="PROSITE" id="PS51177">
    <property type="entry name" value="LUMAZINE_BIND"/>
    <property type="match status" value="2"/>
</dbReference>